<evidence type="ECO:0000256" key="12">
    <source>
        <dbReference type="PROSITE-ProRule" id="PRU10141"/>
    </source>
</evidence>
<dbReference type="InterPro" id="IPR011009">
    <property type="entry name" value="Kinase-like_dom_sf"/>
</dbReference>
<dbReference type="InterPro" id="IPR000719">
    <property type="entry name" value="Prot_kinase_dom"/>
</dbReference>
<evidence type="ECO:0000256" key="9">
    <source>
        <dbReference type="ARBA" id="ARBA00023200"/>
    </source>
</evidence>
<evidence type="ECO:0000256" key="4">
    <source>
        <dbReference type="ARBA" id="ARBA00022527"/>
    </source>
</evidence>
<dbReference type="PANTHER" id="PTHR22984">
    <property type="entry name" value="SERINE/THREONINE-PROTEIN KINASE PIM"/>
    <property type="match status" value="1"/>
</dbReference>
<dbReference type="STRING" id="2018661.A0A2A2JBX2"/>
<keyword evidence="5" id="KW-0808">Transferase</keyword>
<feature type="region of interest" description="Disordered" evidence="13">
    <location>
        <begin position="415"/>
        <end position="457"/>
    </location>
</feature>
<accession>A0A2A2JBX2</accession>
<dbReference type="PANTHER" id="PTHR22984:SF25">
    <property type="entry name" value="PROTEIN KINASE DOMAIN-CONTAINING PROTEIN"/>
    <property type="match status" value="1"/>
</dbReference>
<keyword evidence="9" id="KW-1035">Host cytoplasm</keyword>
<evidence type="ECO:0000313" key="15">
    <source>
        <dbReference type="EMBL" id="PAV59278.1"/>
    </source>
</evidence>
<proteinExistence type="predicted"/>
<dbReference type="Pfam" id="PF00069">
    <property type="entry name" value="Pkinase"/>
    <property type="match status" value="1"/>
</dbReference>
<comment type="catalytic activity">
    <reaction evidence="11">
        <text>L-seryl-[protein] + ATP = O-phospho-L-seryl-[protein] + ADP + H(+)</text>
        <dbReference type="Rhea" id="RHEA:17989"/>
        <dbReference type="Rhea" id="RHEA-COMP:9863"/>
        <dbReference type="Rhea" id="RHEA-COMP:11604"/>
        <dbReference type="ChEBI" id="CHEBI:15378"/>
        <dbReference type="ChEBI" id="CHEBI:29999"/>
        <dbReference type="ChEBI" id="CHEBI:30616"/>
        <dbReference type="ChEBI" id="CHEBI:83421"/>
        <dbReference type="ChEBI" id="CHEBI:456216"/>
        <dbReference type="EC" id="2.7.11.1"/>
    </reaction>
</comment>
<feature type="domain" description="Protein kinase" evidence="14">
    <location>
        <begin position="29"/>
        <end position="322"/>
    </location>
</feature>
<dbReference type="Proteomes" id="UP000218231">
    <property type="component" value="Unassembled WGS sequence"/>
</dbReference>
<evidence type="ECO:0000256" key="11">
    <source>
        <dbReference type="ARBA" id="ARBA00048679"/>
    </source>
</evidence>
<dbReference type="PROSITE" id="PS00108">
    <property type="entry name" value="PROTEIN_KINASE_ST"/>
    <property type="match status" value="1"/>
</dbReference>
<dbReference type="GO" id="GO:0004674">
    <property type="term" value="F:protein serine/threonine kinase activity"/>
    <property type="evidence" value="ECO:0007669"/>
    <property type="project" value="UniProtKB-KW"/>
</dbReference>
<dbReference type="AlphaFoldDB" id="A0A2A2JBX2"/>
<dbReference type="PROSITE" id="PS00107">
    <property type="entry name" value="PROTEIN_KINASE_ATP"/>
    <property type="match status" value="1"/>
</dbReference>
<gene>
    <name evidence="15" type="ORF">WR25_20477</name>
</gene>
<protein>
    <recommendedName>
        <fullName evidence="3">Serine/threonine-protein kinase 1</fullName>
        <ecNumber evidence="2">2.7.11.1</ecNumber>
    </recommendedName>
</protein>
<dbReference type="Gene3D" id="1.10.510.10">
    <property type="entry name" value="Transferase(Phosphotransferase) domain 1"/>
    <property type="match status" value="1"/>
</dbReference>
<sequence>MLVSPENAKFNQLTYHFSAHSAKEFKRQYKVLEEIGRGGFGIVYKATRICDNLPVAVKFVEHKHVREWTMTCHQLIPTELCHLETCRDVNGVIELIDWFANTKGFLIVMERPPLCMDMFDLVSAYGRLDETTARGLFTQVIDAVTEMYTKHGLVHRDLKDENLIVNMQTGEVKLVDFGATAPANKAMKKEFQDEFFLFQIISMCQVCHLIKSCLTTACSTRATLAQIKSHSWMQHPLETFTLPFQQVLDMRLGKVGCSRVHSRSELEEDRQINDVMIMSHQRDLTQLLDDKSVSVSSRTASAALLLANELPTDSYSVPHTRLSSRYDNISASSLADYLSVASLETNWNDCQSEANDLTSIATTSIYHSTNELDDDSSCLSVGLPPVKSASGYNLARLRKRSLLFKSFELDPVEEQESQTCAGLSSTRSEDQALSEDINTDDSNPPIMMRPSRSSCSTGVRAVKLRDLAHKSLANPVRVAPVPDGVMVKPSTSPSGVTSPVSNLKPMSRMRPLMTQESPNLCIFEVPEVRSPTTVQ</sequence>
<evidence type="ECO:0000256" key="1">
    <source>
        <dbReference type="ARBA" id="ARBA00004192"/>
    </source>
</evidence>
<feature type="binding site" evidence="12">
    <location>
        <position position="58"/>
    </location>
    <ligand>
        <name>ATP</name>
        <dbReference type="ChEBI" id="CHEBI:30616"/>
    </ligand>
</feature>
<dbReference type="OrthoDB" id="10252171at2759"/>
<evidence type="ECO:0000259" key="14">
    <source>
        <dbReference type="PROSITE" id="PS50011"/>
    </source>
</evidence>
<dbReference type="GO" id="GO:0005524">
    <property type="term" value="F:ATP binding"/>
    <property type="evidence" value="ECO:0007669"/>
    <property type="project" value="UniProtKB-UniRule"/>
</dbReference>
<comment type="catalytic activity">
    <reaction evidence="10">
        <text>L-threonyl-[protein] + ATP = O-phospho-L-threonyl-[protein] + ADP + H(+)</text>
        <dbReference type="Rhea" id="RHEA:46608"/>
        <dbReference type="Rhea" id="RHEA-COMP:11060"/>
        <dbReference type="Rhea" id="RHEA-COMP:11605"/>
        <dbReference type="ChEBI" id="CHEBI:15378"/>
        <dbReference type="ChEBI" id="CHEBI:30013"/>
        <dbReference type="ChEBI" id="CHEBI:30616"/>
        <dbReference type="ChEBI" id="CHEBI:61977"/>
        <dbReference type="ChEBI" id="CHEBI:456216"/>
        <dbReference type="EC" id="2.7.11.1"/>
    </reaction>
</comment>
<dbReference type="SMART" id="SM00220">
    <property type="entry name" value="S_TKc"/>
    <property type="match status" value="1"/>
</dbReference>
<evidence type="ECO:0000256" key="7">
    <source>
        <dbReference type="ARBA" id="ARBA00022777"/>
    </source>
</evidence>
<name>A0A2A2JBX2_9BILA</name>
<dbReference type="EMBL" id="LIAE01010536">
    <property type="protein sequence ID" value="PAV59278.1"/>
    <property type="molecule type" value="Genomic_DNA"/>
</dbReference>
<keyword evidence="8 12" id="KW-0067">ATP-binding</keyword>
<evidence type="ECO:0000256" key="3">
    <source>
        <dbReference type="ARBA" id="ARBA00016885"/>
    </source>
</evidence>
<dbReference type="GO" id="GO:0030430">
    <property type="term" value="C:host cell cytoplasm"/>
    <property type="evidence" value="ECO:0007669"/>
    <property type="project" value="UniProtKB-SubCell"/>
</dbReference>
<evidence type="ECO:0000256" key="13">
    <source>
        <dbReference type="SAM" id="MobiDB-lite"/>
    </source>
</evidence>
<dbReference type="InterPro" id="IPR051138">
    <property type="entry name" value="PIM_Ser/Thr_kinase"/>
</dbReference>
<evidence type="ECO:0000256" key="5">
    <source>
        <dbReference type="ARBA" id="ARBA00022679"/>
    </source>
</evidence>
<keyword evidence="7" id="KW-0418">Kinase</keyword>
<evidence type="ECO:0000256" key="2">
    <source>
        <dbReference type="ARBA" id="ARBA00012513"/>
    </source>
</evidence>
<dbReference type="SUPFAM" id="SSF56112">
    <property type="entry name" value="Protein kinase-like (PK-like)"/>
    <property type="match status" value="1"/>
</dbReference>
<keyword evidence="6 12" id="KW-0547">Nucleotide-binding</keyword>
<evidence type="ECO:0000256" key="10">
    <source>
        <dbReference type="ARBA" id="ARBA00047899"/>
    </source>
</evidence>
<evidence type="ECO:0000256" key="8">
    <source>
        <dbReference type="ARBA" id="ARBA00022840"/>
    </source>
</evidence>
<comment type="caution">
    <text evidence="15">The sequence shown here is derived from an EMBL/GenBank/DDBJ whole genome shotgun (WGS) entry which is preliminary data.</text>
</comment>
<dbReference type="GO" id="GO:0005737">
    <property type="term" value="C:cytoplasm"/>
    <property type="evidence" value="ECO:0007669"/>
    <property type="project" value="TreeGrafter"/>
</dbReference>
<dbReference type="InterPro" id="IPR008271">
    <property type="entry name" value="Ser/Thr_kinase_AS"/>
</dbReference>
<reference evidence="15 16" key="1">
    <citation type="journal article" date="2017" name="Curr. Biol.">
        <title>Genome architecture and evolution of a unichromosomal asexual nematode.</title>
        <authorList>
            <person name="Fradin H."/>
            <person name="Zegar C."/>
            <person name="Gutwein M."/>
            <person name="Lucas J."/>
            <person name="Kovtun M."/>
            <person name="Corcoran D."/>
            <person name="Baugh L.R."/>
            <person name="Kiontke K."/>
            <person name="Gunsalus K."/>
            <person name="Fitch D.H."/>
            <person name="Piano F."/>
        </authorList>
    </citation>
    <scope>NUCLEOTIDE SEQUENCE [LARGE SCALE GENOMIC DNA]</scope>
    <source>
        <strain evidence="15">PF1309</strain>
    </source>
</reference>
<evidence type="ECO:0000313" key="16">
    <source>
        <dbReference type="Proteomes" id="UP000218231"/>
    </source>
</evidence>
<keyword evidence="4" id="KW-0723">Serine/threonine-protein kinase</keyword>
<dbReference type="InterPro" id="IPR017441">
    <property type="entry name" value="Protein_kinase_ATP_BS"/>
</dbReference>
<dbReference type="EC" id="2.7.11.1" evidence="2"/>
<dbReference type="Gene3D" id="3.30.200.20">
    <property type="entry name" value="Phosphorylase Kinase, domain 1"/>
    <property type="match status" value="1"/>
</dbReference>
<keyword evidence="16" id="KW-1185">Reference proteome</keyword>
<evidence type="ECO:0000256" key="6">
    <source>
        <dbReference type="ARBA" id="ARBA00022741"/>
    </source>
</evidence>
<organism evidence="15 16">
    <name type="scientific">Diploscapter pachys</name>
    <dbReference type="NCBI Taxonomy" id="2018661"/>
    <lineage>
        <taxon>Eukaryota</taxon>
        <taxon>Metazoa</taxon>
        <taxon>Ecdysozoa</taxon>
        <taxon>Nematoda</taxon>
        <taxon>Chromadorea</taxon>
        <taxon>Rhabditida</taxon>
        <taxon>Rhabditina</taxon>
        <taxon>Rhabditomorpha</taxon>
        <taxon>Rhabditoidea</taxon>
        <taxon>Rhabditidae</taxon>
        <taxon>Diploscapter</taxon>
    </lineage>
</organism>
<feature type="compositionally biased region" description="Polar residues" evidence="13">
    <location>
        <begin position="417"/>
        <end position="426"/>
    </location>
</feature>
<comment type="subcellular location">
    <subcellularLocation>
        <location evidence="1">Host cytoplasm</location>
    </subcellularLocation>
</comment>
<dbReference type="FunFam" id="3.30.200.20:FF:000547">
    <property type="entry name" value="Serine/threonine-protein kinase prk-2"/>
    <property type="match status" value="1"/>
</dbReference>
<dbReference type="PROSITE" id="PS50011">
    <property type="entry name" value="PROTEIN_KINASE_DOM"/>
    <property type="match status" value="1"/>
</dbReference>